<proteinExistence type="predicted"/>
<dbReference type="PANTHER" id="PTHR46796">
    <property type="entry name" value="HTH-TYPE TRANSCRIPTIONAL ACTIVATOR RHAS-RELATED"/>
    <property type="match status" value="1"/>
</dbReference>
<dbReference type="InterPro" id="IPR018060">
    <property type="entry name" value="HTH_AraC"/>
</dbReference>
<evidence type="ECO:0000259" key="4">
    <source>
        <dbReference type="PROSITE" id="PS01124"/>
    </source>
</evidence>
<accession>A0A2P2DXF0</accession>
<dbReference type="Proteomes" id="UP000245133">
    <property type="component" value="Unassembled WGS sequence"/>
</dbReference>
<dbReference type="OrthoDB" id="323290at2"/>
<dbReference type="SMART" id="SM00342">
    <property type="entry name" value="HTH_ARAC"/>
    <property type="match status" value="1"/>
</dbReference>
<keyword evidence="3" id="KW-0804">Transcription</keyword>
<gene>
    <name evidence="5" type="ORF">LPTSP4_08260</name>
</gene>
<dbReference type="InterPro" id="IPR050204">
    <property type="entry name" value="AraC_XylS_family_regulators"/>
</dbReference>
<comment type="caution">
    <text evidence="5">The sequence shown here is derived from an EMBL/GenBank/DDBJ whole genome shotgun (WGS) entry which is preliminary data.</text>
</comment>
<dbReference type="GO" id="GO:0003700">
    <property type="term" value="F:DNA-binding transcription factor activity"/>
    <property type="evidence" value="ECO:0007669"/>
    <property type="project" value="InterPro"/>
</dbReference>
<dbReference type="Gene3D" id="1.10.10.60">
    <property type="entry name" value="Homeodomain-like"/>
    <property type="match status" value="2"/>
</dbReference>
<evidence type="ECO:0000313" key="6">
    <source>
        <dbReference type="Proteomes" id="UP000245133"/>
    </source>
</evidence>
<sequence length="249" mass="29162">MNSKYDPVPDGIQKKQSSVLFQEQKPPEKFQDFVHSYWELKTVHDLEEDFKLHVIPDACVNALLNLRNPLICAFTYRQTTYVELNLGRSFHYAGIQFFPGVWQGEKNEIQFGFVNSEYKGKFPLIKTAKQMIGVDFLEFANPLNQLVTILIQDGILRQNVVTERILNDIEEIESVEEMAAAVNLSTRQLQRKLKESTGFSPHDFLKILRLQQAFRKDYLDFYVDQSHFINHFKKITGFTPKEYFKTFHV</sequence>
<dbReference type="EMBL" id="BFBB01000003">
    <property type="protein sequence ID" value="GBF49315.1"/>
    <property type="molecule type" value="Genomic_DNA"/>
</dbReference>
<organism evidence="5 6">
    <name type="scientific">Leptospira ryugenii</name>
    <dbReference type="NCBI Taxonomy" id="1917863"/>
    <lineage>
        <taxon>Bacteria</taxon>
        <taxon>Pseudomonadati</taxon>
        <taxon>Spirochaetota</taxon>
        <taxon>Spirochaetia</taxon>
        <taxon>Leptospirales</taxon>
        <taxon>Leptospiraceae</taxon>
        <taxon>Leptospira</taxon>
    </lineage>
</organism>
<dbReference type="InterPro" id="IPR046532">
    <property type="entry name" value="DUF6597"/>
</dbReference>
<keyword evidence="2" id="KW-0238">DNA-binding</keyword>
<dbReference type="Pfam" id="PF20240">
    <property type="entry name" value="DUF6597"/>
    <property type="match status" value="1"/>
</dbReference>
<evidence type="ECO:0000256" key="3">
    <source>
        <dbReference type="ARBA" id="ARBA00023163"/>
    </source>
</evidence>
<keyword evidence="6" id="KW-1185">Reference proteome</keyword>
<dbReference type="PANTHER" id="PTHR46796:SF13">
    <property type="entry name" value="HTH-TYPE TRANSCRIPTIONAL ACTIVATOR RHAS"/>
    <property type="match status" value="1"/>
</dbReference>
<reference evidence="5 6" key="1">
    <citation type="submission" date="2018-02" db="EMBL/GenBank/DDBJ databases">
        <title>Novel Leptospira species isolated from soil and water in Japan.</title>
        <authorList>
            <person name="Nakao R."/>
            <person name="Masuzawa T."/>
        </authorList>
    </citation>
    <scope>NUCLEOTIDE SEQUENCE [LARGE SCALE GENOMIC DNA]</scope>
    <source>
        <strain evidence="5 6">YH101</strain>
    </source>
</reference>
<feature type="domain" description="HTH araC/xylS-type" evidence="4">
    <location>
        <begin position="159"/>
        <end position="246"/>
    </location>
</feature>
<keyword evidence="1" id="KW-0805">Transcription regulation</keyword>
<evidence type="ECO:0000256" key="1">
    <source>
        <dbReference type="ARBA" id="ARBA00023015"/>
    </source>
</evidence>
<evidence type="ECO:0000313" key="5">
    <source>
        <dbReference type="EMBL" id="GBF49315.1"/>
    </source>
</evidence>
<dbReference type="AlphaFoldDB" id="A0A2P2DXF0"/>
<dbReference type="GO" id="GO:0043565">
    <property type="term" value="F:sequence-specific DNA binding"/>
    <property type="evidence" value="ECO:0007669"/>
    <property type="project" value="InterPro"/>
</dbReference>
<evidence type="ECO:0000256" key="2">
    <source>
        <dbReference type="ARBA" id="ARBA00023125"/>
    </source>
</evidence>
<dbReference type="RefSeq" id="WP_108974099.1">
    <property type="nucleotide sequence ID" value="NZ_BFBB01000003.1"/>
</dbReference>
<protein>
    <submittedName>
        <fullName evidence="5">Transcriptional regulator, AraC domain protein</fullName>
    </submittedName>
</protein>
<name>A0A2P2DXF0_9LEPT</name>
<dbReference type="PROSITE" id="PS01124">
    <property type="entry name" value="HTH_ARAC_FAMILY_2"/>
    <property type="match status" value="1"/>
</dbReference>